<organism evidence="2 3">
    <name type="scientific">Pectinatus brassicae</name>
    <dbReference type="NCBI Taxonomy" id="862415"/>
    <lineage>
        <taxon>Bacteria</taxon>
        <taxon>Bacillati</taxon>
        <taxon>Bacillota</taxon>
        <taxon>Negativicutes</taxon>
        <taxon>Selenomonadales</taxon>
        <taxon>Selenomonadaceae</taxon>
        <taxon>Pectinatus</taxon>
    </lineage>
</organism>
<keyword evidence="3" id="KW-1185">Reference proteome</keyword>
<gene>
    <name evidence="2" type="ORF">HNR32_002289</name>
</gene>
<proteinExistence type="predicted"/>
<reference evidence="2 3" key="1">
    <citation type="submission" date="2020-08" db="EMBL/GenBank/DDBJ databases">
        <title>Genomic Encyclopedia of Type Strains, Phase IV (KMG-IV): sequencing the most valuable type-strain genomes for metagenomic binning, comparative biology and taxonomic classification.</title>
        <authorList>
            <person name="Goeker M."/>
        </authorList>
    </citation>
    <scope>NUCLEOTIDE SEQUENCE [LARGE SCALE GENOMIC DNA]</scope>
    <source>
        <strain evidence="2 3">DSM 24661</strain>
    </source>
</reference>
<protein>
    <submittedName>
        <fullName evidence="2">Uncharacterized protein</fullName>
    </submittedName>
</protein>
<name>A0A840USL8_9FIRM</name>
<evidence type="ECO:0000256" key="1">
    <source>
        <dbReference type="SAM" id="SignalP"/>
    </source>
</evidence>
<dbReference type="AlphaFoldDB" id="A0A840USL8"/>
<feature type="chain" id="PRO_5032748445" evidence="1">
    <location>
        <begin position="34"/>
        <end position="164"/>
    </location>
</feature>
<accession>A0A840USL8</accession>
<keyword evidence="1" id="KW-0732">Signal</keyword>
<evidence type="ECO:0000313" key="2">
    <source>
        <dbReference type="EMBL" id="MBB5337132.1"/>
    </source>
</evidence>
<sequence>MNWFKKLLCPTSLCKLALAAILGISCLTATVSAASTEQTPNNFYNHHSAYMNGGGWGPYNMPMMRGYWDADNINMAGNWQVEYPISAESISIFKESLKDINNGYTYKPIAVAKQVINGMNYIYIAIAKPTASNDNAAEQIVKIHIIATPAGTAPKVMRIMPVTP</sequence>
<evidence type="ECO:0000313" key="3">
    <source>
        <dbReference type="Proteomes" id="UP000559117"/>
    </source>
</evidence>
<comment type="caution">
    <text evidence="2">The sequence shown here is derived from an EMBL/GenBank/DDBJ whole genome shotgun (WGS) entry which is preliminary data.</text>
</comment>
<dbReference type="Proteomes" id="UP000559117">
    <property type="component" value="Unassembled WGS sequence"/>
</dbReference>
<dbReference type="RefSeq" id="WP_183862694.1">
    <property type="nucleotide sequence ID" value="NZ_JACHFH010000034.1"/>
</dbReference>
<dbReference type="EMBL" id="JACHFH010000034">
    <property type="protein sequence ID" value="MBB5337132.1"/>
    <property type="molecule type" value="Genomic_DNA"/>
</dbReference>
<dbReference type="PROSITE" id="PS51257">
    <property type="entry name" value="PROKAR_LIPOPROTEIN"/>
    <property type="match status" value="1"/>
</dbReference>
<feature type="signal peptide" evidence="1">
    <location>
        <begin position="1"/>
        <end position="33"/>
    </location>
</feature>